<dbReference type="PANTHER" id="PTHR10337">
    <property type="entry name" value="SHC TRANSFORMING PROTEIN"/>
    <property type="match status" value="1"/>
</dbReference>
<feature type="region of interest" description="Disordered" evidence="2">
    <location>
        <begin position="1"/>
        <end position="84"/>
    </location>
</feature>
<evidence type="ECO:0000256" key="2">
    <source>
        <dbReference type="SAM" id="MobiDB-lite"/>
    </source>
</evidence>
<feature type="compositionally biased region" description="Polar residues" evidence="2">
    <location>
        <begin position="1715"/>
        <end position="1762"/>
    </location>
</feature>
<feature type="compositionally biased region" description="Polar residues" evidence="2">
    <location>
        <begin position="1786"/>
        <end position="1813"/>
    </location>
</feature>
<sequence>MENQVGSINFDANALYLEEESEHEDDKQQDNEIKELISQGGLDGILDDDSMLSSSADSSYDDSDDEQNKKTNHPHYPKQDHDVTVFTNHPTSSNNYLINHFSTPANQNPPNPQLLQATAIPSIQEDKLFYRQRKLIEANKEFEKPDNTVADIDPNDLTHVNQDAQQYLNLQKQYHVSHTKMHSLERFAAHGMIHQINENEDNNFRNSTEIKPNKVPVASFGNGMQIEFIPKETENAKNAPNFPEASMIDLNELNEEQLRELHDEEQRQQQEYFSIDHLNRLYCQAQFLYKIRGKKLEEVSNRFAAYQEDMSREIRAMKHKLYLVEKEKDSVQVSLDQAHDLCNQYKSETEKTQKTCAELQEKFEKIKQTNRLLEQKLGDQEHEIENLHMQITEQQKMDTLERMQQQHEHIIQQLREQYEKDLFQMKDTLILNQKELEDKHEFIRILKMELDAANKNAEMAQIETVDVVNRLTKNINELQAKYNQDVIIAGLNKDKMNDESKNKLIEQLSEKCRELQSELDRTSATVNPIQSNDSFDFHISNLSNTLHCISTNDSIATGSMKSMQNELERALNFVKQKRSEIQSYQLECNKLRADIANLQNNPSGNTINDDVKLELERMGNLIDELNREKNELSNELLEKNAKLDQLLDSEEQNQHLRSNLELELFNKQSHCQELEKLIDQLHQELSLKQPQQQQQQQNTSLNEQKYLILINQYESDINDLKIQLVNRDNEIQKFREMYLAVCNEKNNLQDSLKQQYDDEYEDKIKQRLDLILANKLDEQKNVLNEKWSQERTNLIGEYRKQIDSNLADLKSCREKLVASEKFNDHLRVEKANLELKSSRTESELKEKISQIERNSKDNEDTLKSEISSLKNEFEINKIKMEAELKKVESNFNEMRLNFEHEKIRLLDTVEKLTKEKDDISFRIEELSRNKNTDSEKYLEKEAKILKLEASIGEKDALIEKLNLEINDKNSHFKNLEEKINNSQSDYKLLEAKFTTEIENLNNHKKNLELEILGLKRMNEQLEASKMTVICKKDEELQKCIQQLEKRFEEDYDKFLQTNKDAIEKALNEKTKEFSKEKEKLIEFYQNKFSEFEENEKNLLKQIKETKEKEIVKPRMDSKYTQSDPVEDQEEYIGNLLERIRELEDILSNTDAHFEIELNKIRVELEEEYEAKMLNYRGDSVEQSYRVKLEQLQDKYQDHLNKMKEKYDSELLTNKQILSENYKKALLKSKSEIENLQNMVSRYKKNSMDSDKIIDSLKAEMRSMKESHLDEVTNLKITYEKEKETLKDNYEQSIKKLGLLEKELSNSDERFKSQLDNLRQQLKSEYGVELSKLNQKMQDMMKSHSQAVDKLKKNYQKVDISSKTSQIQTDMSFKDLELLEKFQQNYLNTLSRMKADMINEFDAQNKSIKDFLKDKIKTIFMPKISDLLKEFRVSETMIRIKMEELENDLDRILIGSENKKSAPQNNTNNLYSKSASVLRDLESSDNDVSNTKSVKKSGSIILSSGYKYTPLRQSWSNLTQMNTLSPVSAPYFDSPVSKKFLEENMNKTPRLTSRSGLILSHMEEEIIENLSPEEFDTKEDKDYVYVDDNQESQTHFKKYQNIRQKKTQKNFKLINSQPRPHSASNLIRSTSNFITTTQSEKSLILTRSNTNVNSKQLDNIMKPKTNLSIYKTSLSKQSLYENDEETPIKLESDSDEVMSEISSKSSSGKLRTNSSVLNGSTRSGSSIGIKTVSSSNSAFCTNSLPRSRTPNGSSMNSEHSYRSATLSSINKSVNSSGENIHLSVSSNFNPQNSVSTTSTQYHPIGSNVGTNLIKNSVPPLPQQPKKKSIYY</sequence>
<organism evidence="3 4">
    <name type="scientific">Brachionus calyciflorus</name>
    <dbReference type="NCBI Taxonomy" id="104777"/>
    <lineage>
        <taxon>Eukaryota</taxon>
        <taxon>Metazoa</taxon>
        <taxon>Spiralia</taxon>
        <taxon>Gnathifera</taxon>
        <taxon>Rotifera</taxon>
        <taxon>Eurotatoria</taxon>
        <taxon>Monogononta</taxon>
        <taxon>Pseudotrocha</taxon>
        <taxon>Ploima</taxon>
        <taxon>Brachionidae</taxon>
        <taxon>Brachionus</taxon>
    </lineage>
</organism>
<keyword evidence="4" id="KW-1185">Reference proteome</keyword>
<feature type="compositionally biased region" description="Basic and acidic residues" evidence="2">
    <location>
        <begin position="24"/>
        <end position="35"/>
    </location>
</feature>
<keyword evidence="1" id="KW-0175">Coiled coil</keyword>
<dbReference type="GO" id="GO:0005813">
    <property type="term" value="C:centrosome"/>
    <property type="evidence" value="ECO:0007669"/>
    <property type="project" value="TreeGrafter"/>
</dbReference>
<protein>
    <submittedName>
        <fullName evidence="3">Uncharacterized protein</fullName>
    </submittedName>
</protein>
<evidence type="ECO:0000313" key="4">
    <source>
        <dbReference type="Proteomes" id="UP000663879"/>
    </source>
</evidence>
<feature type="region of interest" description="Disordered" evidence="2">
    <location>
        <begin position="1677"/>
        <end position="1762"/>
    </location>
</feature>
<feature type="region of interest" description="Disordered" evidence="2">
    <location>
        <begin position="1786"/>
        <end position="1830"/>
    </location>
</feature>
<dbReference type="OrthoDB" id="10064205at2759"/>
<gene>
    <name evidence="3" type="ORF">OXX778_LOCUS13552</name>
</gene>
<feature type="compositionally biased region" description="Low complexity" evidence="2">
    <location>
        <begin position="1698"/>
        <end position="1714"/>
    </location>
</feature>
<dbReference type="InterPro" id="IPR051235">
    <property type="entry name" value="CEP152/SHC-Transforming"/>
</dbReference>
<dbReference type="Proteomes" id="UP000663879">
    <property type="component" value="Unassembled WGS sequence"/>
</dbReference>
<reference evidence="3" key="1">
    <citation type="submission" date="2021-02" db="EMBL/GenBank/DDBJ databases">
        <authorList>
            <person name="Nowell W R."/>
        </authorList>
    </citation>
    <scope>NUCLEOTIDE SEQUENCE</scope>
    <source>
        <strain evidence="3">Ploen Becks lab</strain>
    </source>
</reference>
<evidence type="ECO:0000313" key="3">
    <source>
        <dbReference type="EMBL" id="CAF0943496.1"/>
    </source>
</evidence>
<proteinExistence type="predicted"/>
<dbReference type="GO" id="GO:0007099">
    <property type="term" value="P:centriole replication"/>
    <property type="evidence" value="ECO:0007669"/>
    <property type="project" value="TreeGrafter"/>
</dbReference>
<feature type="coiled-coil region" evidence="1">
    <location>
        <begin position="958"/>
        <end position="1024"/>
    </location>
</feature>
<feature type="coiled-coil region" evidence="1">
    <location>
        <begin position="342"/>
        <end position="463"/>
    </location>
</feature>
<dbReference type="EMBL" id="CAJNOC010002624">
    <property type="protein sequence ID" value="CAF0943496.1"/>
    <property type="molecule type" value="Genomic_DNA"/>
</dbReference>
<feature type="coiled-coil region" evidence="1">
    <location>
        <begin position="498"/>
        <end position="525"/>
    </location>
</feature>
<comment type="caution">
    <text evidence="3">The sequence shown here is derived from an EMBL/GenBank/DDBJ whole genome shotgun (WGS) entry which is preliminary data.</text>
</comment>
<feature type="coiled-coil region" evidence="1">
    <location>
        <begin position="560"/>
        <end position="684"/>
    </location>
</feature>
<accession>A0A814CRF7</accession>
<feature type="coiled-coil region" evidence="1">
    <location>
        <begin position="1181"/>
        <end position="1353"/>
    </location>
</feature>
<evidence type="ECO:0000256" key="1">
    <source>
        <dbReference type="SAM" id="Coils"/>
    </source>
</evidence>
<dbReference type="PANTHER" id="PTHR10337:SF6">
    <property type="entry name" value="CENTROSOMAL PROTEIN OF 152 KDA"/>
    <property type="match status" value="1"/>
</dbReference>
<feature type="coiled-coil region" evidence="1">
    <location>
        <begin position="823"/>
        <end position="929"/>
    </location>
</feature>
<feature type="coiled-coil region" evidence="1">
    <location>
        <begin position="1059"/>
        <end position="1145"/>
    </location>
</feature>
<name>A0A814CRF7_9BILA</name>